<evidence type="ECO:0000313" key="1">
    <source>
        <dbReference type="EMBL" id="KAI4302385.1"/>
    </source>
</evidence>
<protein>
    <submittedName>
        <fullName evidence="1">Uncharacterized protein</fullName>
    </submittedName>
</protein>
<dbReference type="Proteomes" id="UP001057402">
    <property type="component" value="Chromosome 12"/>
</dbReference>
<reference evidence="2" key="1">
    <citation type="journal article" date="2023" name="Front. Plant Sci.">
        <title>Chromosomal-level genome assembly of Melastoma candidum provides insights into trichome evolution.</title>
        <authorList>
            <person name="Zhong Y."/>
            <person name="Wu W."/>
            <person name="Sun C."/>
            <person name="Zou P."/>
            <person name="Liu Y."/>
            <person name="Dai S."/>
            <person name="Zhou R."/>
        </authorList>
    </citation>
    <scope>NUCLEOTIDE SEQUENCE [LARGE SCALE GENOMIC DNA]</scope>
</reference>
<dbReference type="EMBL" id="CM042891">
    <property type="protein sequence ID" value="KAI4302385.1"/>
    <property type="molecule type" value="Genomic_DNA"/>
</dbReference>
<evidence type="ECO:0000313" key="2">
    <source>
        <dbReference type="Proteomes" id="UP001057402"/>
    </source>
</evidence>
<name>A0ACB9KYL0_9MYRT</name>
<accession>A0ACB9KYL0</accession>
<gene>
    <name evidence="1" type="ORF">MLD38_038136</name>
</gene>
<proteinExistence type="predicted"/>
<sequence>MSAELVKGTLERAKPYAAVILLQLGFSITPIVTKSSLNQGMSQHVLVVYRHAVAAVFIAPFAMIFEWKGRPNMTTSVFLKIMLLALLEPVIDQNLYYTGMKYTTATFAAAMMNVIPAFAFLMAWSLRLEKVDLRSIRSQAKIIGTLVTVGGAMLMTLVKGPVIGLPWTKATENSSQLASGIAGEDPVKGGLMIVAGCSCWASFIILQAITLKSYPAKLSLTVLICLMGSLQGTIVALAMDRLNQAAWSLKPDVKLGAVLYNGIVSSGVAYYIQGIVMPIKGPVFVTAFSPLSMVVVAILGSFTLHEIMYLGRVIGALVIVVGLYLVLWGKSKDEPPETLPVEQVKGQVSQKCDVVDA</sequence>
<keyword evidence="2" id="KW-1185">Reference proteome</keyword>
<organism evidence="1 2">
    <name type="scientific">Melastoma candidum</name>
    <dbReference type="NCBI Taxonomy" id="119954"/>
    <lineage>
        <taxon>Eukaryota</taxon>
        <taxon>Viridiplantae</taxon>
        <taxon>Streptophyta</taxon>
        <taxon>Embryophyta</taxon>
        <taxon>Tracheophyta</taxon>
        <taxon>Spermatophyta</taxon>
        <taxon>Magnoliopsida</taxon>
        <taxon>eudicotyledons</taxon>
        <taxon>Gunneridae</taxon>
        <taxon>Pentapetalae</taxon>
        <taxon>rosids</taxon>
        <taxon>malvids</taxon>
        <taxon>Myrtales</taxon>
        <taxon>Melastomataceae</taxon>
        <taxon>Melastomatoideae</taxon>
        <taxon>Melastomateae</taxon>
        <taxon>Melastoma</taxon>
    </lineage>
</organism>
<comment type="caution">
    <text evidence="1">The sequence shown here is derived from an EMBL/GenBank/DDBJ whole genome shotgun (WGS) entry which is preliminary data.</text>
</comment>